<reference evidence="1" key="2">
    <citation type="submission" date="2020-05" db="UniProtKB">
        <authorList>
            <consortium name="EnsemblMetazoa"/>
        </authorList>
    </citation>
    <scope>IDENTIFICATION</scope>
    <source>
        <strain evidence="1">MINIMUS1</strain>
    </source>
</reference>
<dbReference type="AlphaFoldDB" id="A0A182WJD7"/>
<keyword evidence="2" id="KW-1185">Reference proteome</keyword>
<reference evidence="2" key="1">
    <citation type="submission" date="2013-03" db="EMBL/GenBank/DDBJ databases">
        <title>The Genome Sequence of Anopheles minimus MINIMUS1.</title>
        <authorList>
            <consortium name="The Broad Institute Genomics Platform"/>
            <person name="Neafsey D.E."/>
            <person name="Walton C."/>
            <person name="Walker B."/>
            <person name="Young S.K."/>
            <person name="Zeng Q."/>
            <person name="Gargeya S."/>
            <person name="Fitzgerald M."/>
            <person name="Haas B."/>
            <person name="Abouelleil A."/>
            <person name="Allen A.W."/>
            <person name="Alvarado L."/>
            <person name="Arachchi H.M."/>
            <person name="Berlin A.M."/>
            <person name="Chapman S.B."/>
            <person name="Gainer-Dewar J."/>
            <person name="Goldberg J."/>
            <person name="Griggs A."/>
            <person name="Gujja S."/>
            <person name="Hansen M."/>
            <person name="Howarth C."/>
            <person name="Imamovic A."/>
            <person name="Ireland A."/>
            <person name="Larimer J."/>
            <person name="McCowan C."/>
            <person name="Murphy C."/>
            <person name="Pearson M."/>
            <person name="Poon T.W."/>
            <person name="Priest M."/>
            <person name="Roberts A."/>
            <person name="Saif S."/>
            <person name="Shea T."/>
            <person name="Sisk P."/>
            <person name="Sykes S."/>
            <person name="Wortman J."/>
            <person name="Nusbaum C."/>
            <person name="Birren B."/>
        </authorList>
    </citation>
    <scope>NUCLEOTIDE SEQUENCE [LARGE SCALE GENOMIC DNA]</scope>
    <source>
        <strain evidence="2">MINIMUS1</strain>
    </source>
</reference>
<dbReference type="EnsemblMetazoa" id="AMIN010491-RA">
    <property type="protein sequence ID" value="AMIN010491-PA"/>
    <property type="gene ID" value="AMIN010491"/>
</dbReference>
<organism evidence="1 2">
    <name type="scientific">Anopheles minimus</name>
    <dbReference type="NCBI Taxonomy" id="112268"/>
    <lineage>
        <taxon>Eukaryota</taxon>
        <taxon>Metazoa</taxon>
        <taxon>Ecdysozoa</taxon>
        <taxon>Arthropoda</taxon>
        <taxon>Hexapoda</taxon>
        <taxon>Insecta</taxon>
        <taxon>Pterygota</taxon>
        <taxon>Neoptera</taxon>
        <taxon>Endopterygota</taxon>
        <taxon>Diptera</taxon>
        <taxon>Nematocera</taxon>
        <taxon>Culicoidea</taxon>
        <taxon>Culicidae</taxon>
        <taxon>Anophelinae</taxon>
        <taxon>Anopheles</taxon>
    </lineage>
</organism>
<proteinExistence type="predicted"/>
<sequence>MVVVHIFTSDPTRQSESAGVPVFIETESRLVIRKESVEYTPRYILLITSPNSTKTVTDSLKFSTFGLIRHPEPS</sequence>
<name>A0A182WJD7_9DIPT</name>
<protein>
    <submittedName>
        <fullName evidence="1">Uncharacterized protein</fullName>
    </submittedName>
</protein>
<accession>A0A182WJD7</accession>
<dbReference type="Proteomes" id="UP000075920">
    <property type="component" value="Unassembled WGS sequence"/>
</dbReference>
<evidence type="ECO:0000313" key="1">
    <source>
        <dbReference type="EnsemblMetazoa" id="AMIN010491-PA"/>
    </source>
</evidence>
<evidence type="ECO:0000313" key="2">
    <source>
        <dbReference type="Proteomes" id="UP000075920"/>
    </source>
</evidence>
<dbReference type="VEuPathDB" id="VectorBase:AMIN010491"/>